<proteinExistence type="predicted"/>
<reference evidence="1" key="1">
    <citation type="journal article" date="2021" name="Proc. Natl. Acad. Sci. U.S.A.">
        <title>A Catalog of Tens of Thousands of Viruses from Human Metagenomes Reveals Hidden Associations with Chronic Diseases.</title>
        <authorList>
            <person name="Tisza M.J."/>
            <person name="Buck C.B."/>
        </authorList>
    </citation>
    <scope>NUCLEOTIDE SEQUENCE</scope>
    <source>
        <strain evidence="1">CtvGX2</strain>
    </source>
</reference>
<evidence type="ECO:0000313" key="1">
    <source>
        <dbReference type="EMBL" id="DAD75190.1"/>
    </source>
</evidence>
<name>A0A8S5LZ11_9CAUD</name>
<organism evidence="1">
    <name type="scientific">Siphoviridae sp. ctvGX2</name>
    <dbReference type="NCBI Taxonomy" id="2826512"/>
    <lineage>
        <taxon>Viruses</taxon>
        <taxon>Duplodnaviria</taxon>
        <taxon>Heunggongvirae</taxon>
        <taxon>Uroviricota</taxon>
        <taxon>Caudoviricetes</taxon>
    </lineage>
</organism>
<accession>A0A8S5LZ11</accession>
<sequence length="298" mass="31223">MLGTVQNRANGGPVVTVGGSPIKARWLSGTVVNDGDTVLVQITNDAGGQRTSLVLGRVSDTPTPAVGTVTKTPSGAKSITVRAEWLGEVDAAYLNTYTPAVGDQVMLIWHGSTPIAMGKRSAPPPAESQWPVPIAETRPGFITIRAIDSATWDARQGNTWDAYKGASVYQGTWDTRPPYLGTWWYGHGAAILSGRKVTSLRIRLARRKPQIGPASSAIEFRLAPHGLMDRASGRPTALADGVVATVPPNAGGTWHDLPTSWGPYLAAGGGVFMSGAAYGGVDGIDADPESGLLEAAWE</sequence>
<dbReference type="EMBL" id="BK014776">
    <property type="protein sequence ID" value="DAD75190.1"/>
    <property type="molecule type" value="Genomic_DNA"/>
</dbReference>
<protein>
    <recommendedName>
        <fullName evidence="2">Minor tail protein</fullName>
    </recommendedName>
</protein>
<evidence type="ECO:0008006" key="2">
    <source>
        <dbReference type="Google" id="ProtNLM"/>
    </source>
</evidence>